<feature type="domain" description="Enoyl reductase (ER)" evidence="1">
    <location>
        <begin position="19"/>
        <end position="358"/>
    </location>
</feature>
<accession>A0AA39PEG3</accession>
<reference evidence="2" key="1">
    <citation type="submission" date="2023-06" db="EMBL/GenBank/DDBJ databases">
        <authorList>
            <consortium name="Lawrence Berkeley National Laboratory"/>
            <person name="Ahrendt S."/>
            <person name="Sahu N."/>
            <person name="Indic B."/>
            <person name="Wong-Bajracharya J."/>
            <person name="Merenyi Z."/>
            <person name="Ke H.-M."/>
            <person name="Monk M."/>
            <person name="Kocsube S."/>
            <person name="Drula E."/>
            <person name="Lipzen A."/>
            <person name="Balint B."/>
            <person name="Henrissat B."/>
            <person name="Andreopoulos B."/>
            <person name="Martin F.M."/>
            <person name="Harder C.B."/>
            <person name="Rigling D."/>
            <person name="Ford K.L."/>
            <person name="Foster G.D."/>
            <person name="Pangilinan J."/>
            <person name="Papanicolaou A."/>
            <person name="Barry K."/>
            <person name="LaButti K."/>
            <person name="Viragh M."/>
            <person name="Koriabine M."/>
            <person name="Yan M."/>
            <person name="Riley R."/>
            <person name="Champramary S."/>
            <person name="Plett K.L."/>
            <person name="Tsai I.J."/>
            <person name="Slot J."/>
            <person name="Sipos G."/>
            <person name="Plett J."/>
            <person name="Nagy L.G."/>
            <person name="Grigoriev I.V."/>
        </authorList>
    </citation>
    <scope>NUCLEOTIDE SEQUENCE</scope>
    <source>
        <strain evidence="2">ICMP 16352</strain>
    </source>
</reference>
<dbReference type="Pfam" id="PF08240">
    <property type="entry name" value="ADH_N"/>
    <property type="match status" value="1"/>
</dbReference>
<dbReference type="EMBL" id="JAUEPR010000007">
    <property type="protein sequence ID" value="KAK0482702.1"/>
    <property type="molecule type" value="Genomic_DNA"/>
</dbReference>
<keyword evidence="3" id="KW-1185">Reference proteome</keyword>
<dbReference type="Proteomes" id="UP001175227">
    <property type="component" value="Unassembled WGS sequence"/>
</dbReference>
<dbReference type="InterPro" id="IPR020843">
    <property type="entry name" value="ER"/>
</dbReference>
<dbReference type="InterPro" id="IPR052711">
    <property type="entry name" value="Zinc_ADH-like"/>
</dbReference>
<protein>
    <recommendedName>
        <fullName evidence="1">Enoyl reductase (ER) domain-containing protein</fullName>
    </recommendedName>
</protein>
<dbReference type="InterPro" id="IPR011032">
    <property type="entry name" value="GroES-like_sf"/>
</dbReference>
<dbReference type="Gene3D" id="3.90.180.10">
    <property type="entry name" value="Medium-chain alcohol dehydrogenases, catalytic domain"/>
    <property type="match status" value="1"/>
</dbReference>
<dbReference type="InterPro" id="IPR013149">
    <property type="entry name" value="ADH-like_C"/>
</dbReference>
<dbReference type="GO" id="GO:0016491">
    <property type="term" value="F:oxidoreductase activity"/>
    <property type="evidence" value="ECO:0007669"/>
    <property type="project" value="InterPro"/>
</dbReference>
<dbReference type="InterPro" id="IPR036291">
    <property type="entry name" value="NAD(P)-bd_dom_sf"/>
</dbReference>
<name>A0AA39PEG3_9AGAR</name>
<dbReference type="SMART" id="SM00829">
    <property type="entry name" value="PKS_ER"/>
    <property type="match status" value="1"/>
</dbReference>
<dbReference type="PANTHER" id="PTHR45033:SF3">
    <property type="entry name" value="DEHYDROGENASE, PUTATIVE (AFU_ORTHOLOGUE AFUA_2G13270)-RELATED"/>
    <property type="match status" value="1"/>
</dbReference>
<sequence length="368" mass="39577">MSKFDVPRLTKALVLRKSATVQKPVYNDAKVESREIPSLRSSEVLVKIRAAAFNHRELWIRKGLYPNIALGSIFGADGAGVVVASGQSQDSLLNSRVFMSPMVGWEKSLDGPESPNFGVVGGVAYPPLGYFANYVVVDRSLVFKSASHLDDIHMAAWPLAGLTAWRAITTCASVQAGQNILITGIGGGVALLALQLCVAKGAHVYVTSGSQEKINKAIVLGAEGGANYKDGEFNDWPVQLSQALQNIQGKGAVFDSVIDSGGGHIMSQVSSCLKRGGKVVCYGMTADPKITFTMREVMRNQHLIGTMMGSLQDMKDATAFLEEHRIVPVVSHVLEGLESAEEGFEILKKGDQFGKVVIRIEEKRSGKL</sequence>
<dbReference type="InterPro" id="IPR013154">
    <property type="entry name" value="ADH-like_N"/>
</dbReference>
<dbReference type="PANTHER" id="PTHR45033">
    <property type="match status" value="1"/>
</dbReference>
<organism evidence="2 3">
    <name type="scientific">Armillaria novae-zelandiae</name>
    <dbReference type="NCBI Taxonomy" id="153914"/>
    <lineage>
        <taxon>Eukaryota</taxon>
        <taxon>Fungi</taxon>
        <taxon>Dikarya</taxon>
        <taxon>Basidiomycota</taxon>
        <taxon>Agaricomycotina</taxon>
        <taxon>Agaricomycetes</taxon>
        <taxon>Agaricomycetidae</taxon>
        <taxon>Agaricales</taxon>
        <taxon>Marasmiineae</taxon>
        <taxon>Physalacriaceae</taxon>
        <taxon>Armillaria</taxon>
    </lineage>
</organism>
<proteinExistence type="predicted"/>
<evidence type="ECO:0000313" key="3">
    <source>
        <dbReference type="Proteomes" id="UP001175227"/>
    </source>
</evidence>
<dbReference type="AlphaFoldDB" id="A0AA39PEG3"/>
<evidence type="ECO:0000259" key="1">
    <source>
        <dbReference type="SMART" id="SM00829"/>
    </source>
</evidence>
<comment type="caution">
    <text evidence="2">The sequence shown here is derived from an EMBL/GenBank/DDBJ whole genome shotgun (WGS) entry which is preliminary data.</text>
</comment>
<dbReference type="SUPFAM" id="SSF50129">
    <property type="entry name" value="GroES-like"/>
    <property type="match status" value="1"/>
</dbReference>
<evidence type="ECO:0000313" key="2">
    <source>
        <dbReference type="EMBL" id="KAK0482702.1"/>
    </source>
</evidence>
<dbReference type="SUPFAM" id="SSF51735">
    <property type="entry name" value="NAD(P)-binding Rossmann-fold domains"/>
    <property type="match status" value="1"/>
</dbReference>
<dbReference type="Gene3D" id="3.40.50.720">
    <property type="entry name" value="NAD(P)-binding Rossmann-like Domain"/>
    <property type="match status" value="1"/>
</dbReference>
<gene>
    <name evidence="2" type="ORF">IW261DRAFT_1333155</name>
</gene>
<dbReference type="Pfam" id="PF00107">
    <property type="entry name" value="ADH_zinc_N"/>
    <property type="match status" value="1"/>
</dbReference>